<organism evidence="2 3">
    <name type="scientific">Mycena maculata</name>
    <dbReference type="NCBI Taxonomy" id="230809"/>
    <lineage>
        <taxon>Eukaryota</taxon>
        <taxon>Fungi</taxon>
        <taxon>Dikarya</taxon>
        <taxon>Basidiomycota</taxon>
        <taxon>Agaricomycotina</taxon>
        <taxon>Agaricomycetes</taxon>
        <taxon>Agaricomycetidae</taxon>
        <taxon>Agaricales</taxon>
        <taxon>Marasmiineae</taxon>
        <taxon>Mycenaceae</taxon>
        <taxon>Mycena</taxon>
    </lineage>
</organism>
<sequence>MPSAPSTPRASSRASPATDSGSPAKTPRKSPHCKTCGRPRKGHPRTCEYADSPLKSTTSAAPVTSPANKLVAALAAMNLEELEDRDRKEKRERRRSAAAMKPIPIRSLPSVSTVTDEILESLKAPGLLDDDSDCGGDDVEKRQVVIRWREDSGVPTRRKSAGGRMDPVSSSSNDESPNSALEEESTPKKGHSKVVGK</sequence>
<proteinExistence type="predicted"/>
<feature type="region of interest" description="Disordered" evidence="1">
    <location>
        <begin position="123"/>
        <end position="197"/>
    </location>
</feature>
<evidence type="ECO:0000313" key="3">
    <source>
        <dbReference type="Proteomes" id="UP001215280"/>
    </source>
</evidence>
<dbReference type="Proteomes" id="UP001215280">
    <property type="component" value="Unassembled WGS sequence"/>
</dbReference>
<evidence type="ECO:0000256" key="1">
    <source>
        <dbReference type="SAM" id="MobiDB-lite"/>
    </source>
</evidence>
<name>A0AAD7JUY1_9AGAR</name>
<reference evidence="2" key="1">
    <citation type="submission" date="2023-03" db="EMBL/GenBank/DDBJ databases">
        <title>Massive genome expansion in bonnet fungi (Mycena s.s.) driven by repeated elements and novel gene families across ecological guilds.</title>
        <authorList>
            <consortium name="Lawrence Berkeley National Laboratory"/>
            <person name="Harder C.B."/>
            <person name="Miyauchi S."/>
            <person name="Viragh M."/>
            <person name="Kuo A."/>
            <person name="Thoen E."/>
            <person name="Andreopoulos B."/>
            <person name="Lu D."/>
            <person name="Skrede I."/>
            <person name="Drula E."/>
            <person name="Henrissat B."/>
            <person name="Morin E."/>
            <person name="Kohler A."/>
            <person name="Barry K."/>
            <person name="LaButti K."/>
            <person name="Morin E."/>
            <person name="Salamov A."/>
            <person name="Lipzen A."/>
            <person name="Mereny Z."/>
            <person name="Hegedus B."/>
            <person name="Baldrian P."/>
            <person name="Stursova M."/>
            <person name="Weitz H."/>
            <person name="Taylor A."/>
            <person name="Grigoriev I.V."/>
            <person name="Nagy L.G."/>
            <person name="Martin F."/>
            <person name="Kauserud H."/>
        </authorList>
    </citation>
    <scope>NUCLEOTIDE SEQUENCE</scope>
    <source>
        <strain evidence="2">CBHHK188m</strain>
    </source>
</reference>
<keyword evidence="3" id="KW-1185">Reference proteome</keyword>
<dbReference type="AlphaFoldDB" id="A0AAD7JUY1"/>
<protein>
    <submittedName>
        <fullName evidence="2">Uncharacterized protein</fullName>
    </submittedName>
</protein>
<feature type="compositionally biased region" description="Basic residues" evidence="1">
    <location>
        <begin position="26"/>
        <end position="44"/>
    </location>
</feature>
<comment type="caution">
    <text evidence="2">The sequence shown here is derived from an EMBL/GenBank/DDBJ whole genome shotgun (WGS) entry which is preliminary data.</text>
</comment>
<feature type="region of interest" description="Disordered" evidence="1">
    <location>
        <begin position="1"/>
        <end position="65"/>
    </location>
</feature>
<feature type="compositionally biased region" description="Acidic residues" evidence="1">
    <location>
        <begin position="128"/>
        <end position="137"/>
    </location>
</feature>
<feature type="compositionally biased region" description="Low complexity" evidence="1">
    <location>
        <begin position="1"/>
        <end position="18"/>
    </location>
</feature>
<feature type="region of interest" description="Disordered" evidence="1">
    <location>
        <begin position="79"/>
        <end position="101"/>
    </location>
</feature>
<feature type="compositionally biased region" description="Basic and acidic residues" evidence="1">
    <location>
        <begin position="138"/>
        <end position="152"/>
    </location>
</feature>
<feature type="compositionally biased region" description="Basic residues" evidence="1">
    <location>
        <begin position="188"/>
        <end position="197"/>
    </location>
</feature>
<accession>A0AAD7JUY1</accession>
<gene>
    <name evidence="2" type="ORF">DFH07DRAFT_804577</name>
</gene>
<dbReference type="EMBL" id="JARJLG010000022">
    <property type="protein sequence ID" value="KAJ7771037.1"/>
    <property type="molecule type" value="Genomic_DNA"/>
</dbReference>
<evidence type="ECO:0000313" key="2">
    <source>
        <dbReference type="EMBL" id="KAJ7771037.1"/>
    </source>
</evidence>
<feature type="compositionally biased region" description="Low complexity" evidence="1">
    <location>
        <begin position="166"/>
        <end position="179"/>
    </location>
</feature>
<feature type="compositionally biased region" description="Polar residues" evidence="1">
    <location>
        <begin position="54"/>
        <end position="65"/>
    </location>
</feature>